<reference evidence="1 2" key="1">
    <citation type="submission" date="2014-08" db="EMBL/GenBank/DDBJ databases">
        <authorList>
            <person name="Chen Y.-H."/>
        </authorList>
    </citation>
    <scope>NUCLEOTIDE SEQUENCE [LARGE SCALE GENOMIC DNA]</scope>
</reference>
<dbReference type="Proteomes" id="UP000046176">
    <property type="component" value="Unassembled WGS sequence"/>
</dbReference>
<protein>
    <submittedName>
        <fullName evidence="1">Uncharacterized protein</fullName>
    </submittedName>
</protein>
<evidence type="ECO:0000313" key="2">
    <source>
        <dbReference type="Proteomes" id="UP000046176"/>
    </source>
</evidence>
<organism evidence="1 2">
    <name type="scientific">Neorhizobium galegae bv. officinalis</name>
    <dbReference type="NCBI Taxonomy" id="323656"/>
    <lineage>
        <taxon>Bacteria</taxon>
        <taxon>Pseudomonadati</taxon>
        <taxon>Pseudomonadota</taxon>
        <taxon>Alphaproteobacteria</taxon>
        <taxon>Hyphomicrobiales</taxon>
        <taxon>Rhizobiaceae</taxon>
        <taxon>Rhizobium/Agrobacterium group</taxon>
        <taxon>Neorhizobium</taxon>
    </lineage>
</organism>
<evidence type="ECO:0000313" key="1">
    <source>
        <dbReference type="EMBL" id="CDZ36266.1"/>
    </source>
</evidence>
<sequence length="161" mass="18282">MDVAIPPDRLLLERDLAAPGFRCGQFDGRWRLVQLSWPHVVIAVSAPPKVGAPSEYAFRFECSGYPQIPVTAQPWDIATNAPLDAAKWPTGTSHFPAVFRPEWRNGQCLYLPCDRYSIEGHDNWRTEHPSRLWNPDLGIVGYLEQIYDLFHQSDYSGVRSA</sequence>
<dbReference type="RefSeq" id="WP_046667365.1">
    <property type="nucleotide sequence ID" value="NZ_CCRH01000008.1"/>
</dbReference>
<gene>
    <name evidence="1" type="ORF">NGAL_HAMBI1145_32790</name>
</gene>
<dbReference type="AlphaFoldDB" id="A0A0T7FMN4"/>
<accession>A0A0T7FMN4</accession>
<name>A0A0T7FMN4_NEOGA</name>
<dbReference type="Pfam" id="PF24702">
    <property type="entry name" value="DUF7665"/>
    <property type="match status" value="1"/>
</dbReference>
<proteinExistence type="predicted"/>
<dbReference type="InterPro" id="IPR056082">
    <property type="entry name" value="BilB-like"/>
</dbReference>
<dbReference type="EMBL" id="CCRH01000008">
    <property type="protein sequence ID" value="CDZ36266.1"/>
    <property type="molecule type" value="Genomic_DNA"/>
</dbReference>
<dbReference type="OrthoDB" id="3362599at2"/>